<keyword evidence="3" id="KW-1185">Reference proteome</keyword>
<evidence type="ECO:0008006" key="5">
    <source>
        <dbReference type="Google" id="ProtNLM"/>
    </source>
</evidence>
<dbReference type="Proteomes" id="UP000176009">
    <property type="component" value="Unassembled WGS sequence"/>
</dbReference>
<protein>
    <recommendedName>
        <fullName evidence="5">Nucleotidyltransferase</fullName>
    </recommendedName>
</protein>
<dbReference type="InterPro" id="IPR014942">
    <property type="entry name" value="AbiEii"/>
</dbReference>
<evidence type="ECO:0000313" key="2">
    <source>
        <dbReference type="EMBL" id="PKD19052.1"/>
    </source>
</evidence>
<evidence type="ECO:0000313" key="1">
    <source>
        <dbReference type="EMBL" id="OEY72718.1"/>
    </source>
</evidence>
<dbReference type="Pfam" id="PF08843">
    <property type="entry name" value="AbiEii"/>
    <property type="match status" value="1"/>
</dbReference>
<sequence>MIDKWKKEVNSFIELATTYKLEMLLVGGGAVNFHGYQRHSADVDFWFRPTPENFDKLLKILNELGYEIEDLPPKVKRQEQNISLKFSPSDFNIELITRFFLKKTFEEALAQSHEVMINQNAISKINVLSLEDLFESKLKAGRPKDLLDIQQLKEIHNLE</sequence>
<comment type="caution">
    <text evidence="2">The sequence shown here is derived from an EMBL/GenBank/DDBJ whole genome shotgun (WGS) entry which is preliminary data.</text>
</comment>
<name>A0A2N0TWB5_9FLAO</name>
<dbReference type="AlphaFoldDB" id="A0A2N0TWB5"/>
<dbReference type="EMBL" id="MJBR01000015">
    <property type="protein sequence ID" value="OEY72718.1"/>
    <property type="molecule type" value="Genomic_DNA"/>
</dbReference>
<dbReference type="InterPro" id="IPR043519">
    <property type="entry name" value="NT_sf"/>
</dbReference>
<dbReference type="Gene3D" id="3.30.460.40">
    <property type="match status" value="1"/>
</dbReference>
<proteinExistence type="predicted"/>
<dbReference type="SUPFAM" id="SSF81301">
    <property type="entry name" value="Nucleotidyltransferase"/>
    <property type="match status" value="1"/>
</dbReference>
<reference evidence="1 3" key="2">
    <citation type="submission" date="2016-09" db="EMBL/GenBank/DDBJ databases">
        <title>Genome Sequence of Salegentibacter salarius,Isolated from a Marine Solar Saltern of the Yellow Sea in South Korea.</title>
        <authorList>
            <person name="Zheng Q."/>
            <person name="Liu Y."/>
        </authorList>
    </citation>
    <scope>NUCLEOTIDE SEQUENCE [LARGE SCALE GENOMIC DNA]</scope>
    <source>
        <strain evidence="1 3">KCTC 12974</strain>
    </source>
</reference>
<dbReference type="EMBL" id="LKTR01000018">
    <property type="protein sequence ID" value="PKD19052.1"/>
    <property type="molecule type" value="Genomic_DNA"/>
</dbReference>
<gene>
    <name evidence="2" type="ORF">APR40_11865</name>
    <name evidence="1" type="ORF">BHS39_11890</name>
</gene>
<accession>A0A2N0TWB5</accession>
<evidence type="ECO:0000313" key="4">
    <source>
        <dbReference type="Proteomes" id="UP000232533"/>
    </source>
</evidence>
<organism evidence="2 4">
    <name type="scientific">Salegentibacter salarius</name>
    <dbReference type="NCBI Taxonomy" id="435906"/>
    <lineage>
        <taxon>Bacteria</taxon>
        <taxon>Pseudomonadati</taxon>
        <taxon>Bacteroidota</taxon>
        <taxon>Flavobacteriia</taxon>
        <taxon>Flavobacteriales</taxon>
        <taxon>Flavobacteriaceae</taxon>
        <taxon>Salegentibacter</taxon>
    </lineage>
</organism>
<reference evidence="2 4" key="1">
    <citation type="submission" date="2015-10" db="EMBL/GenBank/DDBJ databases">
        <title>Draft genome sequence of Salegentibacter salinarum KCTC 12975.</title>
        <authorList>
            <person name="Lin W."/>
            <person name="Zheng Q."/>
        </authorList>
    </citation>
    <scope>NUCLEOTIDE SEQUENCE [LARGE SCALE GENOMIC DNA]</scope>
    <source>
        <strain evidence="2 4">KCTC 12974</strain>
    </source>
</reference>
<dbReference type="Proteomes" id="UP000232533">
    <property type="component" value="Unassembled WGS sequence"/>
</dbReference>
<evidence type="ECO:0000313" key="3">
    <source>
        <dbReference type="Proteomes" id="UP000176009"/>
    </source>
</evidence>